<evidence type="ECO:0000313" key="7">
    <source>
        <dbReference type="Proteomes" id="UP000318405"/>
    </source>
</evidence>
<gene>
    <name evidence="6" type="ORF">FOZ76_07015</name>
</gene>
<name>A0A556AVX2_9BURK</name>
<feature type="region of interest" description="Disordered" evidence="3">
    <location>
        <begin position="172"/>
        <end position="195"/>
    </location>
</feature>
<evidence type="ECO:0000256" key="4">
    <source>
        <dbReference type="SAM" id="SignalP"/>
    </source>
</evidence>
<evidence type="ECO:0000259" key="5">
    <source>
        <dbReference type="Pfam" id="PF10671"/>
    </source>
</evidence>
<keyword evidence="7" id="KW-1185">Reference proteome</keyword>
<dbReference type="Proteomes" id="UP000318405">
    <property type="component" value="Unassembled WGS sequence"/>
</dbReference>
<dbReference type="Pfam" id="PF10671">
    <property type="entry name" value="TcpQ"/>
    <property type="match status" value="1"/>
</dbReference>
<keyword evidence="2 4" id="KW-0732">Signal</keyword>
<dbReference type="Gene3D" id="2.60.40.2500">
    <property type="match status" value="1"/>
</dbReference>
<dbReference type="InterPro" id="IPR010258">
    <property type="entry name" value="Conjugal_tfr_TrbG/VirB9/CagX"/>
</dbReference>
<feature type="signal peptide" evidence="4">
    <location>
        <begin position="1"/>
        <end position="27"/>
    </location>
</feature>
<evidence type="ECO:0000256" key="3">
    <source>
        <dbReference type="SAM" id="MobiDB-lite"/>
    </source>
</evidence>
<evidence type="ECO:0000313" key="6">
    <source>
        <dbReference type="EMBL" id="TSH97067.1"/>
    </source>
</evidence>
<feature type="chain" id="PRO_5022218006" description="Toxin co-regulated pilus biosynthesis protein Q C-terminal domain-containing protein" evidence="4">
    <location>
        <begin position="28"/>
        <end position="301"/>
    </location>
</feature>
<accession>A0A556AVX2</accession>
<sequence>MSGRVAGWRGLGCWLLGACVGSGAAQAYDFAYQLSGDRRVAPVQVFDDGASTWLQFTPGQALPAIFDLGREGQAGSLLSYVQQGPYVVLNGTTGGFLLRIGDVTARAEYRGGQPRKGIVADQPSPSTQWVDTPPAPLPARGRAGSAGEDIQAAGFRVSSAERAVSVATVNVGAPGGPAAPAAETPPAGPQAMTDSSPAPVLEFDAALSEGNMRRVLERWSRQAGWMFGPEHWTVDVDIPLVGAASFGADFRNAVRGLLSATELTERPLQPCFYANRVVRVVAYTQPCDVTLAPGGDAVRAS</sequence>
<protein>
    <recommendedName>
        <fullName evidence="5">Toxin co-regulated pilus biosynthesis protein Q C-terminal domain-containing protein</fullName>
    </recommendedName>
</protein>
<feature type="compositionally biased region" description="Low complexity" evidence="3">
    <location>
        <begin position="176"/>
        <end position="185"/>
    </location>
</feature>
<comment type="caution">
    <text evidence="6">The sequence shown here is derived from an EMBL/GenBank/DDBJ whole genome shotgun (WGS) entry which is preliminary data.</text>
</comment>
<dbReference type="Gene3D" id="3.55.50.70">
    <property type="match status" value="1"/>
</dbReference>
<comment type="similarity">
    <text evidence="1">Belongs to the TrbG/VirB9 family.</text>
</comment>
<dbReference type="CDD" id="cd06911">
    <property type="entry name" value="VirB9_CagX_TrbG"/>
    <property type="match status" value="1"/>
</dbReference>
<dbReference type="InterPro" id="IPR018927">
    <property type="entry name" value="Pilus_synth_Q_C"/>
</dbReference>
<dbReference type="AlphaFoldDB" id="A0A556AVX2"/>
<proteinExistence type="inferred from homology"/>
<dbReference type="Pfam" id="PF03524">
    <property type="entry name" value="CagX"/>
    <property type="match status" value="1"/>
</dbReference>
<organism evidence="6 7">
    <name type="scientific">Verticiella sediminum</name>
    <dbReference type="NCBI Taxonomy" id="1247510"/>
    <lineage>
        <taxon>Bacteria</taxon>
        <taxon>Pseudomonadati</taxon>
        <taxon>Pseudomonadota</taxon>
        <taxon>Betaproteobacteria</taxon>
        <taxon>Burkholderiales</taxon>
        <taxon>Alcaligenaceae</taxon>
        <taxon>Verticiella</taxon>
    </lineage>
</organism>
<dbReference type="InterPro" id="IPR038161">
    <property type="entry name" value="VirB9/CagX/TrbG_C_sf"/>
</dbReference>
<dbReference type="OrthoDB" id="8963661at2"/>
<feature type="region of interest" description="Disordered" evidence="3">
    <location>
        <begin position="114"/>
        <end position="133"/>
    </location>
</feature>
<dbReference type="InterPro" id="IPR033645">
    <property type="entry name" value="VirB9/CagX/TrbG_C"/>
</dbReference>
<dbReference type="EMBL" id="VLTJ01000011">
    <property type="protein sequence ID" value="TSH97067.1"/>
    <property type="molecule type" value="Genomic_DNA"/>
</dbReference>
<reference evidence="6 7" key="1">
    <citation type="submission" date="2019-07" db="EMBL/GenBank/DDBJ databases">
        <title>Qingshengfaniella alkalisoli gen. nov., sp. nov., isolated from saline soil.</title>
        <authorList>
            <person name="Xu L."/>
            <person name="Huang X.-X."/>
            <person name="Sun J.-Q."/>
        </authorList>
    </citation>
    <scope>NUCLEOTIDE SEQUENCE [LARGE SCALE GENOMIC DNA]</scope>
    <source>
        <strain evidence="6 7">DSM 27279</strain>
    </source>
</reference>
<evidence type="ECO:0000256" key="1">
    <source>
        <dbReference type="ARBA" id="ARBA00006135"/>
    </source>
</evidence>
<feature type="domain" description="Toxin co-regulated pilus biosynthesis protein Q C-terminal" evidence="5">
    <location>
        <begin position="203"/>
        <end position="282"/>
    </location>
</feature>
<evidence type="ECO:0000256" key="2">
    <source>
        <dbReference type="ARBA" id="ARBA00022729"/>
    </source>
</evidence>